<name>A0A2W2G427_9ACTN</name>
<evidence type="ECO:0000256" key="1">
    <source>
        <dbReference type="SAM" id="MobiDB-lite"/>
    </source>
</evidence>
<feature type="compositionally biased region" description="Low complexity" evidence="1">
    <location>
        <begin position="303"/>
        <end position="323"/>
    </location>
</feature>
<evidence type="ECO:0000313" key="3">
    <source>
        <dbReference type="Proteomes" id="UP000248544"/>
    </source>
</evidence>
<dbReference type="EMBL" id="POUA01000278">
    <property type="protein sequence ID" value="PZG35145.1"/>
    <property type="molecule type" value="Genomic_DNA"/>
</dbReference>
<dbReference type="RefSeq" id="WP_111170380.1">
    <property type="nucleotide sequence ID" value="NZ_POUA01000278.1"/>
</dbReference>
<accession>A0A2W2G427</accession>
<proteinExistence type="predicted"/>
<dbReference type="Pfam" id="PF11382">
    <property type="entry name" value="MctB"/>
    <property type="match status" value="1"/>
</dbReference>
<protein>
    <recommendedName>
        <fullName evidence="4">Copper transporter</fullName>
    </recommendedName>
</protein>
<evidence type="ECO:0008006" key="4">
    <source>
        <dbReference type="Google" id="ProtNLM"/>
    </source>
</evidence>
<feature type="region of interest" description="Disordered" evidence="1">
    <location>
        <begin position="298"/>
        <end position="323"/>
    </location>
</feature>
<reference evidence="2 3" key="1">
    <citation type="submission" date="2018-01" db="EMBL/GenBank/DDBJ databases">
        <title>Draft genome sequence of Sphaerisporangium sp. 7K107.</title>
        <authorList>
            <person name="Sahin N."/>
            <person name="Saygin H."/>
            <person name="Ay H."/>
        </authorList>
    </citation>
    <scope>NUCLEOTIDE SEQUENCE [LARGE SCALE GENOMIC DNA]</scope>
    <source>
        <strain evidence="2 3">7K107</strain>
    </source>
</reference>
<keyword evidence="3" id="KW-1185">Reference proteome</keyword>
<dbReference type="GO" id="GO:0016020">
    <property type="term" value="C:membrane"/>
    <property type="evidence" value="ECO:0007669"/>
    <property type="project" value="InterPro"/>
</dbReference>
<dbReference type="Proteomes" id="UP000248544">
    <property type="component" value="Unassembled WGS sequence"/>
</dbReference>
<organism evidence="2 3">
    <name type="scientific">Spongiactinospora gelatinilytica</name>
    <dbReference type="NCBI Taxonomy" id="2666298"/>
    <lineage>
        <taxon>Bacteria</taxon>
        <taxon>Bacillati</taxon>
        <taxon>Actinomycetota</taxon>
        <taxon>Actinomycetes</taxon>
        <taxon>Streptosporangiales</taxon>
        <taxon>Streptosporangiaceae</taxon>
        <taxon>Spongiactinospora</taxon>
    </lineage>
</organism>
<dbReference type="AlphaFoldDB" id="A0A2W2G427"/>
<dbReference type="GO" id="GO:0055070">
    <property type="term" value="P:copper ion homeostasis"/>
    <property type="evidence" value="ECO:0007669"/>
    <property type="project" value="InterPro"/>
</dbReference>
<evidence type="ECO:0000313" key="2">
    <source>
        <dbReference type="EMBL" id="PZG35145.1"/>
    </source>
</evidence>
<gene>
    <name evidence="2" type="ORF">C1I98_27835</name>
</gene>
<comment type="caution">
    <text evidence="2">The sequence shown here is derived from an EMBL/GenBank/DDBJ whole genome shotgun (WGS) entry which is preliminary data.</text>
</comment>
<sequence>MIDFRYHLVSIVAVFLALSVGIVLGSTFLQDPAIYVANTAVEQVRQRNAGLQEQITDLQLRERGNDALISGQTRRLVQQELDGERVLIVELPGVTTSDREAVQEVLEDADAAVSGQVALTEKSLDPRQSGVIDQLAMTAKPAEMTFPVDATPYEKAAAVLAAAVVTSDSAQVGRENPAAAGVLGAFQEGALITMRGDPALRASLAVVLAPGEPFEGEHAEAQNAAVVALARGLDAADRGTVLTGPVASASPGGIVAALRDSSEAAAAVSTVDNGEQPTGRVTLVYALREQLSGGAGQYGIGAGASSVGPSPVPTSTPSSSSGG</sequence>
<dbReference type="InterPro" id="IPR021522">
    <property type="entry name" value="MctB"/>
</dbReference>